<keyword evidence="3" id="KW-0560">Oxidoreductase</keyword>
<sequence>MVTIPTKTLNSGYTIPVLGLGTWLSQAGEVGKAVEYAIKNGYRHIDCAYAYLNQKEVGEALSRVFAEKIVQRDEMFITSKVWNTFHSYELAKKCVDEILADLSLDYLDLCLIHWPHGYEEGGDIFPKTEDGKKMRYSDVDYLETWRALEDCVATGKIRSLGVSNFNHKQISRIIENCTIKPAMLQEANKVDVMFSNKEKIVGPNGIEGRPLEHMKSFRAHDNTAISSPNVELHPYFQQRKLREFCLAQGITVTAYSPLGNPSMPFRRKGDAVALEDAVVKQIAEKHGRTPAQVILRWEIMNGIVVIPKSVSEKRIIENSKLFDFSLSAEEMAQMDGLDRNWRILDLTSRDGDHPLFPFIEEY</sequence>
<dbReference type="InterPro" id="IPR018170">
    <property type="entry name" value="Aldo/ket_reductase_CS"/>
</dbReference>
<protein>
    <submittedName>
        <fullName evidence="9">Aldo_ket_red domain-containing protein</fullName>
    </submittedName>
</protein>
<dbReference type="PIRSF" id="PIRSF000097">
    <property type="entry name" value="AKR"/>
    <property type="match status" value="1"/>
</dbReference>
<proteinExistence type="inferred from homology"/>
<keyword evidence="8" id="KW-1185">Reference proteome</keyword>
<dbReference type="InterPro" id="IPR020471">
    <property type="entry name" value="AKR"/>
</dbReference>
<feature type="domain" description="NADP-dependent oxidoreductase" evidence="7">
    <location>
        <begin position="18"/>
        <end position="185"/>
    </location>
</feature>
<evidence type="ECO:0000256" key="3">
    <source>
        <dbReference type="ARBA" id="ARBA00023002"/>
    </source>
</evidence>
<evidence type="ECO:0000256" key="5">
    <source>
        <dbReference type="PIRSR" id="PIRSR000097-2"/>
    </source>
</evidence>
<dbReference type="PROSITE" id="PS00798">
    <property type="entry name" value="ALDOKETO_REDUCTASE_1"/>
    <property type="match status" value="1"/>
</dbReference>
<comment type="similarity">
    <text evidence="1">Belongs to the aldo/keto reductase family.</text>
</comment>
<dbReference type="GO" id="GO:0016616">
    <property type="term" value="F:oxidoreductase activity, acting on the CH-OH group of donors, NAD or NADP as acceptor"/>
    <property type="evidence" value="ECO:0007669"/>
    <property type="project" value="UniProtKB-ARBA"/>
</dbReference>
<evidence type="ECO:0000313" key="8">
    <source>
        <dbReference type="Proteomes" id="UP000036681"/>
    </source>
</evidence>
<evidence type="ECO:0000256" key="6">
    <source>
        <dbReference type="PIRSR" id="PIRSR000097-3"/>
    </source>
</evidence>
<evidence type="ECO:0000256" key="2">
    <source>
        <dbReference type="ARBA" id="ARBA00022857"/>
    </source>
</evidence>
<dbReference type="PROSITE" id="PS00062">
    <property type="entry name" value="ALDOKETO_REDUCTASE_2"/>
    <property type="match status" value="1"/>
</dbReference>
<dbReference type="PROSITE" id="PS00063">
    <property type="entry name" value="ALDOKETO_REDUCTASE_3"/>
    <property type="match status" value="1"/>
</dbReference>
<keyword evidence="2" id="KW-0521">NADP</keyword>
<evidence type="ECO:0000313" key="9">
    <source>
        <dbReference type="WBParaSite" id="ALUE_0000930501-mRNA-1"/>
    </source>
</evidence>
<feature type="domain" description="NADP-dependent oxidoreductase" evidence="7">
    <location>
        <begin position="205"/>
        <end position="338"/>
    </location>
</feature>
<dbReference type="WBParaSite" id="ALUE_0000930501-mRNA-1">
    <property type="protein sequence ID" value="ALUE_0000930501-mRNA-1"/>
    <property type="gene ID" value="ALUE_0000930501"/>
</dbReference>
<dbReference type="SUPFAM" id="SSF51430">
    <property type="entry name" value="NAD(P)-linked oxidoreductase"/>
    <property type="match status" value="1"/>
</dbReference>
<dbReference type="Proteomes" id="UP000036681">
    <property type="component" value="Unplaced"/>
</dbReference>
<dbReference type="Gene3D" id="3.20.20.100">
    <property type="entry name" value="NADP-dependent oxidoreductase domain"/>
    <property type="match status" value="1"/>
</dbReference>
<name>A0A0M3HZV4_ASCLU</name>
<evidence type="ECO:0000256" key="4">
    <source>
        <dbReference type="PIRSR" id="PIRSR000097-1"/>
    </source>
</evidence>
<feature type="binding site" evidence="5">
    <location>
        <position position="113"/>
    </location>
    <ligand>
        <name>substrate</name>
    </ligand>
</feature>
<dbReference type="Pfam" id="PF00248">
    <property type="entry name" value="Aldo_ket_red"/>
    <property type="match status" value="2"/>
</dbReference>
<evidence type="ECO:0000259" key="7">
    <source>
        <dbReference type="Pfam" id="PF00248"/>
    </source>
</evidence>
<feature type="active site" description="Proton donor" evidence="4">
    <location>
        <position position="51"/>
    </location>
</feature>
<reference evidence="9" key="1">
    <citation type="submission" date="2017-02" db="UniProtKB">
        <authorList>
            <consortium name="WormBaseParasite"/>
        </authorList>
    </citation>
    <scope>IDENTIFICATION</scope>
</reference>
<dbReference type="AlphaFoldDB" id="A0A0M3HZV4"/>
<accession>A0A0M3HZV4</accession>
<dbReference type="PANTHER" id="PTHR43827:SF3">
    <property type="entry name" value="NADP-DEPENDENT OXIDOREDUCTASE DOMAIN-CONTAINING PROTEIN"/>
    <property type="match status" value="1"/>
</dbReference>
<dbReference type="InterPro" id="IPR036812">
    <property type="entry name" value="NAD(P)_OxRdtase_dom_sf"/>
</dbReference>
<organism evidence="8 9">
    <name type="scientific">Ascaris lumbricoides</name>
    <name type="common">Giant roundworm</name>
    <dbReference type="NCBI Taxonomy" id="6252"/>
    <lineage>
        <taxon>Eukaryota</taxon>
        <taxon>Metazoa</taxon>
        <taxon>Ecdysozoa</taxon>
        <taxon>Nematoda</taxon>
        <taxon>Chromadorea</taxon>
        <taxon>Rhabditida</taxon>
        <taxon>Spirurina</taxon>
        <taxon>Ascaridomorpha</taxon>
        <taxon>Ascaridoidea</taxon>
        <taxon>Ascarididae</taxon>
        <taxon>Ascaris</taxon>
    </lineage>
</organism>
<evidence type="ECO:0000256" key="1">
    <source>
        <dbReference type="ARBA" id="ARBA00007905"/>
    </source>
</evidence>
<dbReference type="PANTHER" id="PTHR43827">
    <property type="entry name" value="2,5-DIKETO-D-GLUCONIC ACID REDUCTASE"/>
    <property type="match status" value="1"/>
</dbReference>
<feature type="site" description="Lowers pKa of active site Tyr" evidence="6">
    <location>
        <position position="80"/>
    </location>
</feature>
<dbReference type="InterPro" id="IPR023210">
    <property type="entry name" value="NADP_OxRdtase_dom"/>
</dbReference>
<dbReference type="PRINTS" id="PR00069">
    <property type="entry name" value="ALDKETRDTASE"/>
</dbReference>